<dbReference type="AlphaFoldDB" id="A0A8H6IQ07"/>
<keyword evidence="3" id="KW-1185">Reference proteome</keyword>
<dbReference type="EMBL" id="WIGM01001752">
    <property type="protein sequence ID" value="KAF6789966.1"/>
    <property type="molecule type" value="Genomic_DNA"/>
</dbReference>
<feature type="domain" description="DUF6604" evidence="1">
    <location>
        <begin position="1"/>
        <end position="48"/>
    </location>
</feature>
<name>A0A8H6IQ07_9PEZI</name>
<gene>
    <name evidence="2" type="ORF">CMUS01_16308</name>
</gene>
<sequence>MEISFLLEDAHEIRRHLQQLWKRYLNLEIDLITATFVTVAATQNISSTHGQDGCDIDSISKDLRCMLSAYTEARRLPKIVADMEWLSSILKGMPDKGPIHTDLVFLCRVVLDLLGMEGLQQHVDADIQQYCCDRGEPSIGLPRAPRRASAGLFDSNLIYLTRLDSSTIPLISVLESRLSKNKPAACNPIFLGSVLLNIMERINVTYLSTINDTHRVLVGAHINAVHGYVSPWARDHPELKNERLREDRERIEATANRKTARSILREAEANGRYRSLADRERYHGLYVAKRNTPGWRRELYVPRFLPSVDQSYTHFQEEHPGRAESRSGGSSELWTPLLGKLDRSTDFDIWDLTGHSMQTVAEDIGRITAKDKIVKDRREFCGTVALKVPDELL</sequence>
<reference evidence="2" key="1">
    <citation type="journal article" date="2020" name="Phytopathology">
        <title>Genome Sequence Resources of Colletotrichum truncatum, C. plurivorum, C. musicola, and C. sojae: Four Species Pathogenic to Soybean (Glycine max).</title>
        <authorList>
            <person name="Rogerio F."/>
            <person name="Boufleur T.R."/>
            <person name="Ciampi-Guillardi M."/>
            <person name="Sukno S.A."/>
            <person name="Thon M.R."/>
            <person name="Massola Junior N.S."/>
            <person name="Baroncelli R."/>
        </authorList>
    </citation>
    <scope>NUCLEOTIDE SEQUENCE</scope>
    <source>
        <strain evidence="2">LFN0074</strain>
    </source>
</reference>
<accession>A0A8H6IQ07</accession>
<dbReference type="InterPro" id="IPR046539">
    <property type="entry name" value="DUF6604"/>
</dbReference>
<proteinExistence type="predicted"/>
<protein>
    <recommendedName>
        <fullName evidence="1">DUF6604 domain-containing protein</fullName>
    </recommendedName>
</protein>
<dbReference type="Proteomes" id="UP000639643">
    <property type="component" value="Unassembled WGS sequence"/>
</dbReference>
<evidence type="ECO:0000313" key="2">
    <source>
        <dbReference type="EMBL" id="KAF6789966.1"/>
    </source>
</evidence>
<dbReference type="Pfam" id="PF20253">
    <property type="entry name" value="DUF6604"/>
    <property type="match status" value="1"/>
</dbReference>
<evidence type="ECO:0000313" key="3">
    <source>
        <dbReference type="Proteomes" id="UP000639643"/>
    </source>
</evidence>
<comment type="caution">
    <text evidence="2">The sequence shown here is derived from an EMBL/GenBank/DDBJ whole genome shotgun (WGS) entry which is preliminary data.</text>
</comment>
<organism evidence="2 3">
    <name type="scientific">Colletotrichum musicola</name>
    <dbReference type="NCBI Taxonomy" id="2175873"/>
    <lineage>
        <taxon>Eukaryota</taxon>
        <taxon>Fungi</taxon>
        <taxon>Dikarya</taxon>
        <taxon>Ascomycota</taxon>
        <taxon>Pezizomycotina</taxon>
        <taxon>Sordariomycetes</taxon>
        <taxon>Hypocreomycetidae</taxon>
        <taxon>Glomerellales</taxon>
        <taxon>Glomerellaceae</taxon>
        <taxon>Colletotrichum</taxon>
        <taxon>Colletotrichum orchidearum species complex</taxon>
    </lineage>
</organism>
<evidence type="ECO:0000259" key="1">
    <source>
        <dbReference type="Pfam" id="PF20253"/>
    </source>
</evidence>